<proteinExistence type="predicted"/>
<accession>A0A914MHH9</accession>
<protein>
    <submittedName>
        <fullName evidence="2">Uncharacterized protein</fullName>
    </submittedName>
</protein>
<dbReference type="AlphaFoldDB" id="A0A914MHH9"/>
<reference evidence="2" key="1">
    <citation type="submission" date="2022-11" db="UniProtKB">
        <authorList>
            <consortium name="WormBaseParasite"/>
        </authorList>
    </citation>
    <scope>IDENTIFICATION</scope>
</reference>
<dbReference type="WBParaSite" id="Minc3s01737g25949">
    <property type="protein sequence ID" value="Minc3s01737g25949"/>
    <property type="gene ID" value="Minc3s01737g25949"/>
</dbReference>
<evidence type="ECO:0000313" key="1">
    <source>
        <dbReference type="Proteomes" id="UP000887563"/>
    </source>
</evidence>
<sequence length="68" mass="7742">MRWYVSDIIAISKLIKTINVTIMYMPKIAFNTILAKSGTRCRGTCYLVQQVQKARKIAFLMSDPAMQA</sequence>
<dbReference type="Proteomes" id="UP000887563">
    <property type="component" value="Unplaced"/>
</dbReference>
<evidence type="ECO:0000313" key="2">
    <source>
        <dbReference type="WBParaSite" id="Minc3s01737g25949"/>
    </source>
</evidence>
<keyword evidence="1" id="KW-1185">Reference proteome</keyword>
<name>A0A914MHH9_MELIC</name>
<organism evidence="1 2">
    <name type="scientific">Meloidogyne incognita</name>
    <name type="common">Southern root-knot nematode worm</name>
    <name type="synonym">Oxyuris incognita</name>
    <dbReference type="NCBI Taxonomy" id="6306"/>
    <lineage>
        <taxon>Eukaryota</taxon>
        <taxon>Metazoa</taxon>
        <taxon>Ecdysozoa</taxon>
        <taxon>Nematoda</taxon>
        <taxon>Chromadorea</taxon>
        <taxon>Rhabditida</taxon>
        <taxon>Tylenchina</taxon>
        <taxon>Tylenchomorpha</taxon>
        <taxon>Tylenchoidea</taxon>
        <taxon>Meloidogynidae</taxon>
        <taxon>Meloidogyninae</taxon>
        <taxon>Meloidogyne</taxon>
        <taxon>Meloidogyne incognita group</taxon>
    </lineage>
</organism>